<keyword evidence="2" id="KW-0449">Lipoprotein</keyword>
<keyword evidence="2" id="KW-0564">Palmitate</keyword>
<dbReference type="Pfam" id="PF03803">
    <property type="entry name" value="Scramblase"/>
    <property type="match status" value="1"/>
</dbReference>
<proteinExistence type="inferred from homology"/>
<protein>
    <recommendedName>
        <fullName evidence="2">Phospholipid scramblase</fullName>
    </recommendedName>
</protein>
<keyword evidence="2" id="KW-0106">Calcium</keyword>
<dbReference type="AlphaFoldDB" id="A0A8B7XXF1"/>
<evidence type="ECO:0000256" key="2">
    <source>
        <dbReference type="RuleBase" id="RU363116"/>
    </source>
</evidence>
<sequence length="112" mass="13013">MGQQVYFAYEETGFWMRVCCQSGRGFFLHIRNNFGQEVIRVERQFKCMAGGCWLANLDCCSWEVTVESPPGNPTGRVKQGITCTLRWILTHLSRIVGMKVRVRPSPHWQRFV</sequence>
<organism evidence="3 4">
    <name type="scientific">Acanthaster planci</name>
    <name type="common">Crown-of-thorns starfish</name>
    <dbReference type="NCBI Taxonomy" id="133434"/>
    <lineage>
        <taxon>Eukaryota</taxon>
        <taxon>Metazoa</taxon>
        <taxon>Echinodermata</taxon>
        <taxon>Eleutherozoa</taxon>
        <taxon>Asterozoa</taxon>
        <taxon>Asteroidea</taxon>
        <taxon>Valvatacea</taxon>
        <taxon>Valvatida</taxon>
        <taxon>Acanthasteridae</taxon>
        <taxon>Acanthaster</taxon>
    </lineage>
</organism>
<keyword evidence="3" id="KW-1185">Reference proteome</keyword>
<dbReference type="GO" id="GO:0005886">
    <property type="term" value="C:plasma membrane"/>
    <property type="evidence" value="ECO:0007669"/>
    <property type="project" value="TreeGrafter"/>
</dbReference>
<dbReference type="RefSeq" id="XP_022085558.1">
    <property type="nucleotide sequence ID" value="XM_022229866.1"/>
</dbReference>
<evidence type="ECO:0000256" key="1">
    <source>
        <dbReference type="ARBA" id="ARBA00005350"/>
    </source>
</evidence>
<dbReference type="GO" id="GO:0017128">
    <property type="term" value="F:phospholipid scramblase activity"/>
    <property type="evidence" value="ECO:0007669"/>
    <property type="project" value="InterPro"/>
</dbReference>
<dbReference type="KEGG" id="aplc:110976530"/>
<comment type="function">
    <text evidence="2">May mediate accelerated ATP-independent bidirectional transbilayer migration of phospholipids upon binding calcium ions that results in a loss of phospholipid asymmetry in the plasma membrane.</text>
</comment>
<dbReference type="Proteomes" id="UP000694845">
    <property type="component" value="Unplaced"/>
</dbReference>
<dbReference type="PANTHER" id="PTHR23248:SF63">
    <property type="entry name" value="PHOSPHOLIPID SCRAMBLASE"/>
    <property type="match status" value="1"/>
</dbReference>
<dbReference type="PANTHER" id="PTHR23248">
    <property type="entry name" value="PHOSPHOLIPID SCRAMBLASE-RELATED"/>
    <property type="match status" value="1"/>
</dbReference>
<dbReference type="GeneID" id="110976530"/>
<comment type="cofactor">
    <cofactor evidence="2">
        <name>Ca(2+)</name>
        <dbReference type="ChEBI" id="CHEBI:29108"/>
    </cofactor>
</comment>
<gene>
    <name evidence="4" type="primary">LOC110976530</name>
</gene>
<accession>A0A8B7XXF1</accession>
<dbReference type="InterPro" id="IPR005552">
    <property type="entry name" value="Scramblase"/>
</dbReference>
<comment type="similarity">
    <text evidence="1 2">Belongs to the phospholipid scramblase family.</text>
</comment>
<dbReference type="OrthoDB" id="191150at2759"/>
<reference evidence="4" key="1">
    <citation type="submission" date="2025-08" db="UniProtKB">
        <authorList>
            <consortium name="RefSeq"/>
        </authorList>
    </citation>
    <scope>IDENTIFICATION</scope>
</reference>
<evidence type="ECO:0000313" key="4">
    <source>
        <dbReference type="RefSeq" id="XP_022085558.1"/>
    </source>
</evidence>
<evidence type="ECO:0000313" key="3">
    <source>
        <dbReference type="Proteomes" id="UP000694845"/>
    </source>
</evidence>
<name>A0A8B7XXF1_ACAPL</name>